<organism evidence="2 3">
    <name type="scientific">Candidatus Propionivibrio dominans</name>
    <dbReference type="NCBI Taxonomy" id="2954373"/>
    <lineage>
        <taxon>Bacteria</taxon>
        <taxon>Pseudomonadati</taxon>
        <taxon>Pseudomonadota</taxon>
        <taxon>Betaproteobacteria</taxon>
        <taxon>Rhodocyclales</taxon>
        <taxon>Rhodocyclaceae</taxon>
        <taxon>Propionivibrio</taxon>
    </lineage>
</organism>
<evidence type="ECO:0000313" key="2">
    <source>
        <dbReference type="EMBL" id="MBK7425505.1"/>
    </source>
</evidence>
<gene>
    <name evidence="2" type="ORF">IPJ48_21800</name>
</gene>
<proteinExistence type="predicted"/>
<sequence length="95" mass="10331">MTTLPTSSAAANAMMMGSALKRLDKPMIEIQVPSPSIRNAEAKVSSEKIMGKERFGKFSLSLVAAGQHQREGERTPFEDRPEMDQAAKSPTPVNL</sequence>
<dbReference type="AlphaFoldDB" id="A0A9D7FHZ5"/>
<accession>A0A9D7FHZ5</accession>
<dbReference type="Proteomes" id="UP000886602">
    <property type="component" value="Unassembled WGS sequence"/>
</dbReference>
<evidence type="ECO:0000313" key="3">
    <source>
        <dbReference type="Proteomes" id="UP000886602"/>
    </source>
</evidence>
<comment type="caution">
    <text evidence="2">The sequence shown here is derived from an EMBL/GenBank/DDBJ whole genome shotgun (WGS) entry which is preliminary data.</text>
</comment>
<name>A0A9D7FHZ5_9RHOO</name>
<feature type="compositionally biased region" description="Basic and acidic residues" evidence="1">
    <location>
        <begin position="68"/>
        <end position="85"/>
    </location>
</feature>
<reference evidence="2" key="1">
    <citation type="submission" date="2020-10" db="EMBL/GenBank/DDBJ databases">
        <title>Connecting structure to function with the recovery of over 1000 high-quality activated sludge metagenome-assembled genomes encoding full-length rRNA genes using long-read sequencing.</title>
        <authorList>
            <person name="Singleton C.M."/>
            <person name="Petriglieri F."/>
            <person name="Kristensen J.M."/>
            <person name="Kirkegaard R.H."/>
            <person name="Michaelsen T.Y."/>
            <person name="Andersen M.H."/>
            <person name="Karst S.M."/>
            <person name="Dueholm M.S."/>
            <person name="Nielsen P.H."/>
            <person name="Albertsen M."/>
        </authorList>
    </citation>
    <scope>NUCLEOTIDE SEQUENCE</scope>
    <source>
        <strain evidence="2">EsbW_18-Q3-R4-48_MAXAC.044</strain>
    </source>
</reference>
<dbReference type="EMBL" id="JADJNC010000067">
    <property type="protein sequence ID" value="MBK7425505.1"/>
    <property type="molecule type" value="Genomic_DNA"/>
</dbReference>
<evidence type="ECO:0000256" key="1">
    <source>
        <dbReference type="SAM" id="MobiDB-lite"/>
    </source>
</evidence>
<protein>
    <submittedName>
        <fullName evidence="2">Uncharacterized protein</fullName>
    </submittedName>
</protein>
<feature type="region of interest" description="Disordered" evidence="1">
    <location>
        <begin position="64"/>
        <end position="95"/>
    </location>
</feature>